<dbReference type="PROSITE" id="PS50943">
    <property type="entry name" value="HTH_CROC1"/>
    <property type="match status" value="1"/>
</dbReference>
<dbReference type="Gene3D" id="3.40.50.2300">
    <property type="match status" value="2"/>
</dbReference>
<dbReference type="Proteomes" id="UP001467690">
    <property type="component" value="Unassembled WGS sequence"/>
</dbReference>
<dbReference type="PANTHER" id="PTHR30146:SF109">
    <property type="entry name" value="HTH-TYPE TRANSCRIPTIONAL REGULATOR GALS"/>
    <property type="match status" value="1"/>
</dbReference>
<organism evidence="6 7">
    <name type="scientific">Catenovulum sediminis</name>
    <dbReference type="NCBI Taxonomy" id="1740262"/>
    <lineage>
        <taxon>Bacteria</taxon>
        <taxon>Pseudomonadati</taxon>
        <taxon>Pseudomonadota</taxon>
        <taxon>Gammaproteobacteria</taxon>
        <taxon>Alteromonadales</taxon>
        <taxon>Alteromonadaceae</taxon>
        <taxon>Catenovulum</taxon>
    </lineage>
</organism>
<dbReference type="InterPro" id="IPR000843">
    <property type="entry name" value="HTH_LacI"/>
</dbReference>
<dbReference type="SMART" id="SM00354">
    <property type="entry name" value="HTH_LACI"/>
    <property type="match status" value="1"/>
</dbReference>
<dbReference type="PROSITE" id="PS00356">
    <property type="entry name" value="HTH_LACI_1"/>
    <property type="match status" value="1"/>
</dbReference>
<dbReference type="GO" id="GO:0003677">
    <property type="term" value="F:DNA binding"/>
    <property type="evidence" value="ECO:0007669"/>
    <property type="project" value="UniProtKB-KW"/>
</dbReference>
<dbReference type="SUPFAM" id="SSF53822">
    <property type="entry name" value="Periplasmic binding protein-like I"/>
    <property type="match status" value="1"/>
</dbReference>
<keyword evidence="3" id="KW-0804">Transcription</keyword>
<dbReference type="InterPro" id="IPR001387">
    <property type="entry name" value="Cro/C1-type_HTH"/>
</dbReference>
<dbReference type="CDD" id="cd06270">
    <property type="entry name" value="PBP1_GalS-like"/>
    <property type="match status" value="1"/>
</dbReference>
<sequence length="344" mass="37577">MATLQDVANKAGVSTSTVSRILHGKGKFTSAVQKNVHQAIKELNYQPNSNAQALASNKVALVGIITPNIAAPFYGRVASGGAATAREHQYKTLIANSFRDAEDELNAIYSFVAQGCRNIILHSMTLSDEKLIELARQIKGLVILGRYVEKIANRCVWIDNVKASKLAAEYILQKGHKKVAVLSYAQTQCDPSQRLTGAKLAFMEAGLEIPEDLIIFNDGQVADGRLSVQKLLDNKAEFTAIIAYNDLIAIGAIKELVKRGIKVPQDVSVIGFDNLFLAEISTPELTSVNYPIEEMSRYAVELSIRLTEQPNIHIEQTHLFISSIVERDSTADVNQNLVAAVVTS</sequence>
<dbReference type="RefSeq" id="WP_350400595.1">
    <property type="nucleotide sequence ID" value="NZ_JBELOE010000067.1"/>
</dbReference>
<protein>
    <submittedName>
        <fullName evidence="6">LacI family DNA-binding transcriptional regulator</fullName>
    </submittedName>
</protein>
<feature type="domain" description="HTH lacI-type" evidence="4">
    <location>
        <begin position="2"/>
        <end position="56"/>
    </location>
</feature>
<evidence type="ECO:0000313" key="7">
    <source>
        <dbReference type="Proteomes" id="UP001467690"/>
    </source>
</evidence>
<dbReference type="PRINTS" id="PR00036">
    <property type="entry name" value="HTHLACI"/>
</dbReference>
<keyword evidence="1" id="KW-0805">Transcription regulation</keyword>
<name>A0ABV1RD11_9ALTE</name>
<dbReference type="InterPro" id="IPR028082">
    <property type="entry name" value="Peripla_BP_I"/>
</dbReference>
<dbReference type="InterPro" id="IPR010982">
    <property type="entry name" value="Lambda_DNA-bd_dom_sf"/>
</dbReference>
<dbReference type="Gene3D" id="1.10.260.40">
    <property type="entry name" value="lambda repressor-like DNA-binding domains"/>
    <property type="match status" value="1"/>
</dbReference>
<keyword evidence="2 6" id="KW-0238">DNA-binding</keyword>
<dbReference type="InterPro" id="IPR046335">
    <property type="entry name" value="LacI/GalR-like_sensor"/>
</dbReference>
<dbReference type="CDD" id="cd01392">
    <property type="entry name" value="HTH_LacI"/>
    <property type="match status" value="1"/>
</dbReference>
<dbReference type="EMBL" id="JBELOE010000067">
    <property type="protein sequence ID" value="MER2490787.1"/>
    <property type="molecule type" value="Genomic_DNA"/>
</dbReference>
<evidence type="ECO:0000259" key="5">
    <source>
        <dbReference type="PROSITE" id="PS50943"/>
    </source>
</evidence>
<dbReference type="PROSITE" id="PS50932">
    <property type="entry name" value="HTH_LACI_2"/>
    <property type="match status" value="1"/>
</dbReference>
<dbReference type="SUPFAM" id="SSF47413">
    <property type="entry name" value="lambda repressor-like DNA-binding domains"/>
    <property type="match status" value="1"/>
</dbReference>
<accession>A0ABV1RD11</accession>
<dbReference type="Pfam" id="PF00356">
    <property type="entry name" value="LacI"/>
    <property type="match status" value="1"/>
</dbReference>
<proteinExistence type="predicted"/>
<evidence type="ECO:0000256" key="3">
    <source>
        <dbReference type="ARBA" id="ARBA00023163"/>
    </source>
</evidence>
<evidence type="ECO:0000256" key="1">
    <source>
        <dbReference type="ARBA" id="ARBA00023015"/>
    </source>
</evidence>
<feature type="domain" description="HTH cro/C1-type" evidence="5">
    <location>
        <begin position="3"/>
        <end position="46"/>
    </location>
</feature>
<evidence type="ECO:0000256" key="2">
    <source>
        <dbReference type="ARBA" id="ARBA00023125"/>
    </source>
</evidence>
<comment type="caution">
    <text evidence="6">The sequence shown here is derived from an EMBL/GenBank/DDBJ whole genome shotgun (WGS) entry which is preliminary data.</text>
</comment>
<evidence type="ECO:0000313" key="6">
    <source>
        <dbReference type="EMBL" id="MER2490787.1"/>
    </source>
</evidence>
<dbReference type="PANTHER" id="PTHR30146">
    <property type="entry name" value="LACI-RELATED TRANSCRIPTIONAL REPRESSOR"/>
    <property type="match status" value="1"/>
</dbReference>
<evidence type="ECO:0000259" key="4">
    <source>
        <dbReference type="PROSITE" id="PS50932"/>
    </source>
</evidence>
<keyword evidence="7" id="KW-1185">Reference proteome</keyword>
<reference evidence="6 7" key="1">
    <citation type="submission" date="2024-06" db="EMBL/GenBank/DDBJ databases">
        <authorList>
            <person name="Chen R.Y."/>
        </authorList>
    </citation>
    <scope>NUCLEOTIDE SEQUENCE [LARGE SCALE GENOMIC DNA]</scope>
    <source>
        <strain evidence="6 7">D2</strain>
    </source>
</reference>
<gene>
    <name evidence="6" type="ORF">ABS311_02680</name>
</gene>
<dbReference type="Pfam" id="PF13377">
    <property type="entry name" value="Peripla_BP_3"/>
    <property type="match status" value="1"/>
</dbReference>